<dbReference type="GeneTree" id="ENSGT00390000016655"/>
<dbReference type="Pfam" id="PF15300">
    <property type="entry name" value="INT_SG_DDX_CT_C"/>
    <property type="match status" value="1"/>
</dbReference>
<keyword evidence="4" id="KW-1185">Reference proteome</keyword>
<protein>
    <recommendedName>
        <fullName evidence="2">INTS6/SAGE1/DDX26B/CT45 C-terminal domain-containing protein</fullName>
    </recommendedName>
</protein>
<evidence type="ECO:0000313" key="4">
    <source>
        <dbReference type="Proteomes" id="UP000694425"/>
    </source>
</evidence>
<accession>A0A8C7EK83</accession>
<dbReference type="Ensembl" id="ENSNVIT00000004784.1">
    <property type="protein sequence ID" value="ENSNVIP00000004070.1"/>
    <property type="gene ID" value="ENSNVIG00000003269.1"/>
</dbReference>
<evidence type="ECO:0000259" key="2">
    <source>
        <dbReference type="Pfam" id="PF15300"/>
    </source>
</evidence>
<evidence type="ECO:0000256" key="1">
    <source>
        <dbReference type="SAM" id="MobiDB-lite"/>
    </source>
</evidence>
<name>A0A8C7EK83_NEOVI</name>
<sequence length="199" mass="21798">MDIFQQTKNDEGDQFAAELQQQMKHPEKPSSPSSTKRRQSMSPWLKSHPTPPDGFLPKIAAPEVTNRAGAGIPPNQLDSPTDDFTKDGLIPKPGSNSLGGGNKNCSGSAGDPKGPAMSSPGAVPNTLQISPAVAKKINDDIKYQLMKEVRKFGRKYERIFTLIEEVQGPLAVKKQFVEFTIMEAKIVVKKRLRKKAVET</sequence>
<feature type="region of interest" description="Disordered" evidence="1">
    <location>
        <begin position="1"/>
        <end position="121"/>
    </location>
</feature>
<dbReference type="InterPro" id="IPR029307">
    <property type="entry name" value="INT_SG_DDX_CT_C"/>
</dbReference>
<reference evidence="3" key="1">
    <citation type="submission" date="2025-08" db="UniProtKB">
        <authorList>
            <consortium name="Ensembl"/>
        </authorList>
    </citation>
    <scope>IDENTIFICATION</scope>
</reference>
<dbReference type="GO" id="GO:0032039">
    <property type="term" value="C:integrator complex"/>
    <property type="evidence" value="ECO:0007669"/>
    <property type="project" value="TreeGrafter"/>
</dbReference>
<dbReference type="PANTHER" id="PTHR12957">
    <property type="entry name" value="DEAD/H BOX POLYPEPTIDE 26/DICE1-RELATED"/>
    <property type="match status" value="1"/>
</dbReference>
<dbReference type="PANTHER" id="PTHR12957:SF36">
    <property type="entry name" value="SAGE1-LIKE PROTEIN-RELATED"/>
    <property type="match status" value="1"/>
</dbReference>
<proteinExistence type="predicted"/>
<dbReference type="InterPro" id="IPR051113">
    <property type="entry name" value="Integrator_subunit6"/>
</dbReference>
<dbReference type="Proteomes" id="UP000694425">
    <property type="component" value="Unplaced"/>
</dbReference>
<dbReference type="GO" id="GO:0034472">
    <property type="term" value="P:snRNA 3'-end processing"/>
    <property type="evidence" value="ECO:0007669"/>
    <property type="project" value="TreeGrafter"/>
</dbReference>
<organism evidence="3 4">
    <name type="scientific">Neovison vison</name>
    <name type="common">American mink</name>
    <name type="synonym">Mustela vison</name>
    <dbReference type="NCBI Taxonomy" id="452646"/>
    <lineage>
        <taxon>Eukaryota</taxon>
        <taxon>Metazoa</taxon>
        <taxon>Chordata</taxon>
        <taxon>Craniata</taxon>
        <taxon>Vertebrata</taxon>
        <taxon>Euteleostomi</taxon>
        <taxon>Mammalia</taxon>
        <taxon>Eutheria</taxon>
        <taxon>Laurasiatheria</taxon>
        <taxon>Carnivora</taxon>
        <taxon>Caniformia</taxon>
        <taxon>Musteloidea</taxon>
        <taxon>Mustelidae</taxon>
        <taxon>Mustelinae</taxon>
        <taxon>Neogale</taxon>
    </lineage>
</organism>
<evidence type="ECO:0000313" key="3">
    <source>
        <dbReference type="Ensembl" id="ENSNVIP00000004070.1"/>
    </source>
</evidence>
<dbReference type="AlphaFoldDB" id="A0A8C7EK83"/>
<feature type="domain" description="INTS6/SAGE1/DDX26B/CT45 C-terminal" evidence="2">
    <location>
        <begin position="137"/>
        <end position="192"/>
    </location>
</feature>
<reference evidence="3" key="2">
    <citation type="submission" date="2025-09" db="UniProtKB">
        <authorList>
            <consortium name="Ensembl"/>
        </authorList>
    </citation>
    <scope>IDENTIFICATION</scope>
</reference>